<evidence type="ECO:0000256" key="1">
    <source>
        <dbReference type="ARBA" id="ARBA00004123"/>
    </source>
</evidence>
<dbReference type="GO" id="GO:0003700">
    <property type="term" value="F:DNA-binding transcription factor activity"/>
    <property type="evidence" value="ECO:0007669"/>
    <property type="project" value="InterPro"/>
</dbReference>
<dbReference type="AlphaFoldDB" id="A0A5N7BNT0"/>
<dbReference type="EMBL" id="ML736155">
    <property type="protein sequence ID" value="KAE8383472.1"/>
    <property type="molecule type" value="Genomic_DNA"/>
</dbReference>
<dbReference type="GO" id="GO:0003677">
    <property type="term" value="F:DNA binding"/>
    <property type="evidence" value="ECO:0007669"/>
    <property type="project" value="UniProtKB-KW"/>
</dbReference>
<accession>A0A5N7BNT0</accession>
<dbReference type="OrthoDB" id="4116913at2759"/>
<sequence length="366" mass="41261">MAGYHHIAPHENSPTALHEKRLLYHAFILDQDLAMYHSKPPSLTSDLISCLPEKDPGDGRNTITFDDGSTVNWLREQVILANIQDKVYNSLRSPRASTQSPEQIYARVMELDEELQIWRQNIPDMARPQTPLVGLDDMHLKSLTVLHFCYFQLLISIHSVVISKAVPLWHQYEESDLVISSVALCVSAARASIALLNYHDQGHPFTIYLLYHTAWNVDILLINILENKTTLQAWEDLDLLATVIGFFEKHDPNFETAVPYHVTRLYHQVALRAVNNATAALQGTHQESPDGTVFIAQNEEDNLDIPYATHDGAMETGTTTPALGLNGSPHPLLYSHGMQLSFLPELWQDHHLAMLDEQLAELSPDL</sequence>
<organism evidence="6 7">
    <name type="scientific">Aspergillus bertholletiae</name>
    <dbReference type="NCBI Taxonomy" id="1226010"/>
    <lineage>
        <taxon>Eukaryota</taxon>
        <taxon>Fungi</taxon>
        <taxon>Dikarya</taxon>
        <taxon>Ascomycota</taxon>
        <taxon>Pezizomycotina</taxon>
        <taxon>Eurotiomycetes</taxon>
        <taxon>Eurotiomycetidae</taxon>
        <taxon>Eurotiales</taxon>
        <taxon>Aspergillaceae</taxon>
        <taxon>Aspergillus</taxon>
        <taxon>Aspergillus subgen. Circumdati</taxon>
    </lineage>
</organism>
<dbReference type="InterPro" id="IPR050987">
    <property type="entry name" value="AtrR-like"/>
</dbReference>
<keyword evidence="3" id="KW-0238">DNA-binding</keyword>
<comment type="subcellular location">
    <subcellularLocation>
        <location evidence="1">Nucleus</location>
    </subcellularLocation>
</comment>
<evidence type="ECO:0000256" key="3">
    <source>
        <dbReference type="ARBA" id="ARBA00023125"/>
    </source>
</evidence>
<evidence type="ECO:0000256" key="2">
    <source>
        <dbReference type="ARBA" id="ARBA00023015"/>
    </source>
</evidence>
<keyword evidence="7" id="KW-1185">Reference proteome</keyword>
<reference evidence="6 7" key="1">
    <citation type="submission" date="2019-04" db="EMBL/GenBank/DDBJ databases">
        <title>Friends and foes A comparative genomics studyof 23 Aspergillus species from section Flavi.</title>
        <authorList>
            <consortium name="DOE Joint Genome Institute"/>
            <person name="Kjaerbolling I."/>
            <person name="Vesth T."/>
            <person name="Frisvad J.C."/>
            <person name="Nybo J.L."/>
            <person name="Theobald S."/>
            <person name="Kildgaard S."/>
            <person name="Isbrandt T."/>
            <person name="Kuo A."/>
            <person name="Sato A."/>
            <person name="Lyhne E.K."/>
            <person name="Kogle M.E."/>
            <person name="Wiebenga A."/>
            <person name="Kun R.S."/>
            <person name="Lubbers R.J."/>
            <person name="Makela M.R."/>
            <person name="Barry K."/>
            <person name="Chovatia M."/>
            <person name="Clum A."/>
            <person name="Daum C."/>
            <person name="Haridas S."/>
            <person name="He G."/>
            <person name="LaButti K."/>
            <person name="Lipzen A."/>
            <person name="Mondo S."/>
            <person name="Riley R."/>
            <person name="Salamov A."/>
            <person name="Simmons B.A."/>
            <person name="Magnuson J.K."/>
            <person name="Henrissat B."/>
            <person name="Mortensen U.H."/>
            <person name="Larsen T.O."/>
            <person name="Devries R.P."/>
            <person name="Grigoriev I.V."/>
            <person name="Machida M."/>
            <person name="Baker S.E."/>
            <person name="Andersen M.R."/>
        </authorList>
    </citation>
    <scope>NUCLEOTIDE SEQUENCE [LARGE SCALE GENOMIC DNA]</scope>
    <source>
        <strain evidence="6 7">IBT 29228</strain>
    </source>
</reference>
<keyword evidence="5" id="KW-0539">Nucleus</keyword>
<evidence type="ECO:0000256" key="4">
    <source>
        <dbReference type="ARBA" id="ARBA00023163"/>
    </source>
</evidence>
<keyword evidence="4" id="KW-0804">Transcription</keyword>
<gene>
    <name evidence="6" type="ORF">BDV26DRAFT_251803</name>
</gene>
<keyword evidence="2" id="KW-0805">Transcription regulation</keyword>
<dbReference type="CDD" id="cd12148">
    <property type="entry name" value="fungal_TF_MHR"/>
    <property type="match status" value="1"/>
</dbReference>
<evidence type="ECO:0000313" key="7">
    <source>
        <dbReference type="Proteomes" id="UP000326198"/>
    </source>
</evidence>
<name>A0A5N7BNT0_9EURO</name>
<evidence type="ECO:0000256" key="5">
    <source>
        <dbReference type="ARBA" id="ARBA00023242"/>
    </source>
</evidence>
<evidence type="ECO:0008006" key="8">
    <source>
        <dbReference type="Google" id="ProtNLM"/>
    </source>
</evidence>
<proteinExistence type="predicted"/>
<evidence type="ECO:0000313" key="6">
    <source>
        <dbReference type="EMBL" id="KAE8383472.1"/>
    </source>
</evidence>
<dbReference type="PANTHER" id="PTHR46910">
    <property type="entry name" value="TRANSCRIPTION FACTOR PDR1"/>
    <property type="match status" value="1"/>
</dbReference>
<dbReference type="GO" id="GO:0005634">
    <property type="term" value="C:nucleus"/>
    <property type="evidence" value="ECO:0007669"/>
    <property type="project" value="UniProtKB-SubCell"/>
</dbReference>
<protein>
    <recommendedName>
        <fullName evidence="8">Transcription factor domain-containing protein</fullName>
    </recommendedName>
</protein>
<dbReference type="PANTHER" id="PTHR46910:SF37">
    <property type="entry name" value="ZN(II)2CYS6 TRANSCRIPTION FACTOR (EUROFUNG)"/>
    <property type="match status" value="1"/>
</dbReference>
<dbReference type="Proteomes" id="UP000326198">
    <property type="component" value="Unassembled WGS sequence"/>
</dbReference>